<name>A0A3S0XMV1_9HYPH</name>
<evidence type="ECO:0000313" key="2">
    <source>
        <dbReference type="Proteomes" id="UP000273611"/>
    </source>
</evidence>
<dbReference type="Proteomes" id="UP000273611">
    <property type="component" value="Unassembled WGS sequence"/>
</dbReference>
<proteinExistence type="predicted"/>
<evidence type="ECO:0000313" key="1">
    <source>
        <dbReference type="EMBL" id="RUM02038.1"/>
    </source>
</evidence>
<organism evidence="1 2">
    <name type="scientific">Rhizobium anhuiense</name>
    <dbReference type="NCBI Taxonomy" id="1184720"/>
    <lineage>
        <taxon>Bacteria</taxon>
        <taxon>Pseudomonadati</taxon>
        <taxon>Pseudomonadota</taxon>
        <taxon>Alphaproteobacteria</taxon>
        <taxon>Hyphomicrobiales</taxon>
        <taxon>Rhizobiaceae</taxon>
        <taxon>Rhizobium/Agrobacterium group</taxon>
        <taxon>Rhizobium</taxon>
    </lineage>
</organism>
<protein>
    <submittedName>
        <fullName evidence="1">Uncharacterized protein</fullName>
    </submittedName>
</protein>
<gene>
    <name evidence="1" type="ORF">EEQ99_13315</name>
</gene>
<dbReference type="EMBL" id="RIBW01000004">
    <property type="protein sequence ID" value="RUM02038.1"/>
    <property type="molecule type" value="Genomic_DNA"/>
</dbReference>
<reference evidence="1 2" key="1">
    <citation type="journal article" date="2015" name="Int. J. Syst. Evol. Microbiol.">
        <title>Rhizobium anhuiense sp. nov., isolated from effective nodules of Vicia faba and Pisum sativum.</title>
        <authorList>
            <person name="Zhang Y.J."/>
            <person name="Zheng W.T."/>
            <person name="Everall I."/>
            <person name="Young J.P."/>
            <person name="Zhang X.X."/>
            <person name="Tian C.F."/>
            <person name="Sui X.H."/>
            <person name="Wang E.T."/>
            <person name="Chen W.X."/>
        </authorList>
    </citation>
    <scope>NUCLEOTIDE SEQUENCE [LARGE SCALE GENOMIC DNA]</scope>
    <source>
        <strain evidence="1 2">CCBAU 23252</strain>
    </source>
</reference>
<comment type="caution">
    <text evidence="1">The sequence shown here is derived from an EMBL/GenBank/DDBJ whole genome shotgun (WGS) entry which is preliminary data.</text>
</comment>
<sequence length="182" mass="20174">MRGTVVMRKPSRDVELDDIIAGQILGDDPDVIALAMKIHLALEALLIQILLTFRADDKIYKLHFPAKTEVLEKQGLISSADRAAFDRFNDFRGDFAHIFAHRVTLADALALARDLEAQGVDFSDSVGHYSEAQASEYYGGMLGVLEEVGWCILFHASRALSVARGRDIFSARHDEIAPSFRA</sequence>
<dbReference type="AlphaFoldDB" id="A0A3S0XMV1"/>
<accession>A0A3S0XMV1</accession>